<dbReference type="GO" id="GO:0019646">
    <property type="term" value="P:aerobic electron transport chain"/>
    <property type="evidence" value="ECO:0007669"/>
    <property type="project" value="TreeGrafter"/>
</dbReference>
<organism evidence="6">
    <name type="scientific">uncultured Sulfurovum sp</name>
    <dbReference type="NCBI Taxonomy" id="269237"/>
    <lineage>
        <taxon>Bacteria</taxon>
        <taxon>Pseudomonadati</taxon>
        <taxon>Campylobacterota</taxon>
        <taxon>Epsilonproteobacteria</taxon>
        <taxon>Campylobacterales</taxon>
        <taxon>Sulfurovaceae</taxon>
        <taxon>Sulfurovum</taxon>
        <taxon>environmental samples</taxon>
    </lineage>
</organism>
<name>A0A6S6T7W9_9BACT</name>
<gene>
    <name evidence="6" type="ORF">HELGO_WM125</name>
</gene>
<sequence length="496" mass="53858">MARLVVMGGGVAGHTTATFAKKWLGDEHEVVVVTPNSQWNWIPSNIWVGVGQMTQKDVVFPLAPIYSKAGIEYRQALATEIYPNGKEGSDRPYITIESTKEGEAGKTETLEYDYLVNATGPKLNFDATPGLGNGKGQLGSNTVSVCTADHAVHANLELQQIFEKAKRAKKEGTGERQKILVGTGHGMCTCQGAAFEYIFNIEHEAKKAGIRDMLDIKWISNESFLGDFGMGGLHMKVGGYAVSSKLFAESLYAERDVEWIIGAHTSKVEEGKIEYELLDGTMHEETFDFAMLIPPFSGVGFKAYDKDGSDITDVLFAPNGFMKVDAKYDAGAYENWKASDWPETYQNPTYGNIFAAGIAFAPPHLISKPMSSPNGTPINPTPPRTGMPAGIIGKAVAHSVCDMIKKGDDTQLHKASMAEMGAACVASAGKGILDGQAAAMTVYPVVPDFEKYPGTGRDTDYTFGEIGLAGHWIKHILHHMFIYKAKLKPGWTLIPE</sequence>
<proteinExistence type="predicted"/>
<comment type="cofactor">
    <cofactor evidence="1">
        <name>FAD</name>
        <dbReference type="ChEBI" id="CHEBI:57692"/>
    </cofactor>
</comment>
<reference evidence="6" key="1">
    <citation type="submission" date="2020-01" db="EMBL/GenBank/DDBJ databases">
        <authorList>
            <person name="Meier V. D."/>
            <person name="Meier V D."/>
        </authorList>
    </citation>
    <scope>NUCLEOTIDE SEQUENCE</scope>
    <source>
        <strain evidence="6">HLG_WM_MAG_01</strain>
    </source>
</reference>
<evidence type="ECO:0000256" key="4">
    <source>
        <dbReference type="ARBA" id="ARBA00023002"/>
    </source>
</evidence>
<dbReference type="InterPro" id="IPR023753">
    <property type="entry name" value="FAD/NAD-binding_dom"/>
</dbReference>
<dbReference type="SUPFAM" id="SSF51905">
    <property type="entry name" value="FAD/NAD(P)-binding domain"/>
    <property type="match status" value="2"/>
</dbReference>
<dbReference type="Pfam" id="PF07992">
    <property type="entry name" value="Pyr_redox_2"/>
    <property type="match status" value="1"/>
</dbReference>
<dbReference type="AlphaFoldDB" id="A0A6S6T7W9"/>
<dbReference type="EMBL" id="CACVAS010000058">
    <property type="protein sequence ID" value="CAA6810986.1"/>
    <property type="molecule type" value="Genomic_DNA"/>
</dbReference>
<accession>A0A6S6T7W9</accession>
<dbReference type="InterPro" id="IPR036188">
    <property type="entry name" value="FAD/NAD-bd_sf"/>
</dbReference>
<dbReference type="PANTHER" id="PTHR42913:SF6">
    <property type="entry name" value="SULFIDE-QUINONE REDUCTASE"/>
    <property type="match status" value="1"/>
</dbReference>
<evidence type="ECO:0000256" key="1">
    <source>
        <dbReference type="ARBA" id="ARBA00001974"/>
    </source>
</evidence>
<protein>
    <submittedName>
        <fullName evidence="6">Sulfide:quinone oxidoreductase</fullName>
    </submittedName>
</protein>
<dbReference type="GO" id="GO:0003955">
    <property type="term" value="F:NAD(P)H dehydrogenase (quinone) activity"/>
    <property type="evidence" value="ECO:0007669"/>
    <property type="project" value="TreeGrafter"/>
</dbReference>
<evidence type="ECO:0000259" key="5">
    <source>
        <dbReference type="Pfam" id="PF07992"/>
    </source>
</evidence>
<keyword evidence="4" id="KW-0560">Oxidoreductase</keyword>
<evidence type="ECO:0000256" key="2">
    <source>
        <dbReference type="ARBA" id="ARBA00022630"/>
    </source>
</evidence>
<evidence type="ECO:0000256" key="3">
    <source>
        <dbReference type="ARBA" id="ARBA00022827"/>
    </source>
</evidence>
<dbReference type="PANTHER" id="PTHR42913">
    <property type="entry name" value="APOPTOSIS-INDUCING FACTOR 1"/>
    <property type="match status" value="1"/>
</dbReference>
<feature type="domain" description="FAD/NAD(P)-binding" evidence="5">
    <location>
        <begin position="3"/>
        <end position="139"/>
    </location>
</feature>
<evidence type="ECO:0000313" key="6">
    <source>
        <dbReference type="EMBL" id="CAA6810986.1"/>
    </source>
</evidence>
<keyword evidence="2" id="KW-0285">Flavoprotein</keyword>
<keyword evidence="3" id="KW-0274">FAD</keyword>
<dbReference type="InterPro" id="IPR051169">
    <property type="entry name" value="NADH-Q_oxidoreductase"/>
</dbReference>
<dbReference type="Gene3D" id="3.50.50.100">
    <property type="match status" value="1"/>
</dbReference>